<dbReference type="EMBL" id="JABRWJ010000014">
    <property type="protein sequence ID" value="NRF71801.1"/>
    <property type="molecule type" value="Genomic_DNA"/>
</dbReference>
<evidence type="ECO:0000313" key="1">
    <source>
        <dbReference type="EMBL" id="NRF71801.1"/>
    </source>
</evidence>
<sequence length="213" mass="23897">MTLSSPGRTPEQTVAAIQALDLSMIKFKATRGDDGYGWSEAYADQMEVAYKRYLILHAKYPDMQLAPEQDVDRFWHMHILDTRKYADDCEVIFGYFLHHFPYLGLRGDGDEQVLQDAFEKMQQLHLKEFGEPMGAAKRDAAWCSVEPPPQLKAAWCSFEPPPQAAAWCSVEPPPKSAAWCSVEPPPRSAAAWCSFEPPPQGAANEARAIAELH</sequence>
<dbReference type="RefSeq" id="WP_173133756.1">
    <property type="nucleotide sequence ID" value="NZ_JABRWJ010000014.1"/>
</dbReference>
<evidence type="ECO:0000313" key="2">
    <source>
        <dbReference type="Proteomes" id="UP000737171"/>
    </source>
</evidence>
<organism evidence="1 2">
    <name type="scientific">Pseudaquabacterium terrae</name>
    <dbReference type="NCBI Taxonomy" id="2732868"/>
    <lineage>
        <taxon>Bacteria</taxon>
        <taxon>Pseudomonadati</taxon>
        <taxon>Pseudomonadota</taxon>
        <taxon>Betaproteobacteria</taxon>
        <taxon>Burkholderiales</taxon>
        <taxon>Sphaerotilaceae</taxon>
        <taxon>Pseudaquabacterium</taxon>
    </lineage>
</organism>
<evidence type="ECO:0008006" key="3">
    <source>
        <dbReference type="Google" id="ProtNLM"/>
    </source>
</evidence>
<reference evidence="1 2" key="1">
    <citation type="submission" date="2020-05" db="EMBL/GenBank/DDBJ databases">
        <title>Aquincola sp. isolate from soil.</title>
        <authorList>
            <person name="Han J."/>
            <person name="Kim D.-U."/>
        </authorList>
    </citation>
    <scope>NUCLEOTIDE SEQUENCE [LARGE SCALE GENOMIC DNA]</scope>
    <source>
        <strain evidence="1 2">S2</strain>
    </source>
</reference>
<protein>
    <recommendedName>
        <fullName evidence="3">Glycine-rich domain-containing protein-like</fullName>
    </recommendedName>
</protein>
<gene>
    <name evidence="1" type="ORF">HLB44_32930</name>
</gene>
<dbReference type="Proteomes" id="UP000737171">
    <property type="component" value="Unassembled WGS sequence"/>
</dbReference>
<name>A0ABX2ETJ3_9BURK</name>
<comment type="caution">
    <text evidence="1">The sequence shown here is derived from an EMBL/GenBank/DDBJ whole genome shotgun (WGS) entry which is preliminary data.</text>
</comment>
<accession>A0ABX2ETJ3</accession>
<proteinExistence type="predicted"/>
<keyword evidence="2" id="KW-1185">Reference proteome</keyword>